<evidence type="ECO:0000256" key="4">
    <source>
        <dbReference type="ARBA" id="ARBA00022989"/>
    </source>
</evidence>
<comment type="catalytic activity">
    <reaction evidence="8">
        <text>fluoride(in) = fluoride(out)</text>
        <dbReference type="Rhea" id="RHEA:76159"/>
        <dbReference type="ChEBI" id="CHEBI:17051"/>
    </reaction>
    <physiologicalReaction direction="left-to-right" evidence="8">
        <dbReference type="Rhea" id="RHEA:76160"/>
    </physiologicalReaction>
</comment>
<feature type="binding site" evidence="10">
    <location>
        <position position="68"/>
    </location>
    <ligand>
        <name>Na(+)</name>
        <dbReference type="ChEBI" id="CHEBI:29101"/>
        <note>structural</note>
    </ligand>
</feature>
<proteinExistence type="inferred from homology"/>
<accession>A0ABW2K5W9</accession>
<evidence type="ECO:0000313" key="11">
    <source>
        <dbReference type="EMBL" id="MFC7322211.1"/>
    </source>
</evidence>
<dbReference type="PANTHER" id="PTHR28259">
    <property type="entry name" value="FLUORIDE EXPORT PROTEIN 1-RELATED"/>
    <property type="match status" value="1"/>
</dbReference>
<keyword evidence="10" id="KW-0915">Sodium</keyword>
<evidence type="ECO:0000256" key="1">
    <source>
        <dbReference type="ARBA" id="ARBA00004651"/>
    </source>
</evidence>
<evidence type="ECO:0000313" key="12">
    <source>
        <dbReference type="Proteomes" id="UP001596494"/>
    </source>
</evidence>
<feature type="transmembrane region" description="Helical" evidence="10">
    <location>
        <begin position="93"/>
        <end position="112"/>
    </location>
</feature>
<feature type="binding site" evidence="10">
    <location>
        <position position="71"/>
    </location>
    <ligand>
        <name>Na(+)</name>
        <dbReference type="ChEBI" id="CHEBI:29101"/>
        <note>structural</note>
    </ligand>
</feature>
<feature type="transmembrane region" description="Helical" evidence="10">
    <location>
        <begin position="27"/>
        <end position="48"/>
    </location>
</feature>
<reference evidence="12" key="1">
    <citation type="journal article" date="2019" name="Int. J. Syst. Evol. Microbiol.">
        <title>The Global Catalogue of Microorganisms (GCM) 10K type strain sequencing project: providing services to taxonomists for standard genome sequencing and annotation.</title>
        <authorList>
            <consortium name="The Broad Institute Genomics Platform"/>
            <consortium name="The Broad Institute Genome Sequencing Center for Infectious Disease"/>
            <person name="Wu L."/>
            <person name="Ma J."/>
        </authorList>
    </citation>
    <scope>NUCLEOTIDE SEQUENCE [LARGE SCALE GENOMIC DNA]</scope>
    <source>
        <strain evidence="12">CCUG 73951</strain>
    </source>
</reference>
<evidence type="ECO:0000256" key="3">
    <source>
        <dbReference type="ARBA" id="ARBA00022692"/>
    </source>
</evidence>
<keyword evidence="4 10" id="KW-1133">Transmembrane helix</keyword>
<evidence type="ECO:0000256" key="2">
    <source>
        <dbReference type="ARBA" id="ARBA00022475"/>
    </source>
</evidence>
<gene>
    <name evidence="10 11" type="primary">crcB</name>
    <name evidence="10" type="synonym">fluC</name>
    <name evidence="11" type="ORF">ACFQMN_15145</name>
</gene>
<evidence type="ECO:0000256" key="6">
    <source>
        <dbReference type="ARBA" id="ARBA00023303"/>
    </source>
</evidence>
<protein>
    <recommendedName>
        <fullName evidence="10">Fluoride-specific ion channel FluC</fullName>
    </recommendedName>
</protein>
<keyword evidence="3 10" id="KW-0812">Transmembrane</keyword>
<evidence type="ECO:0000256" key="5">
    <source>
        <dbReference type="ARBA" id="ARBA00023136"/>
    </source>
</evidence>
<dbReference type="Pfam" id="PF02537">
    <property type="entry name" value="CRCB"/>
    <property type="match status" value="1"/>
</dbReference>
<keyword evidence="12" id="KW-1185">Reference proteome</keyword>
<comment type="subcellular location">
    <subcellularLocation>
        <location evidence="1 10">Cell membrane</location>
        <topology evidence="1 10">Multi-pass membrane protein</topology>
    </subcellularLocation>
</comment>
<comment type="caution">
    <text evidence="11">The sequence shown here is derived from an EMBL/GenBank/DDBJ whole genome shotgun (WGS) entry which is preliminary data.</text>
</comment>
<evidence type="ECO:0000256" key="8">
    <source>
        <dbReference type="ARBA" id="ARBA00035585"/>
    </source>
</evidence>
<dbReference type="InterPro" id="IPR003691">
    <property type="entry name" value="FluC"/>
</dbReference>
<dbReference type="HAMAP" id="MF_00454">
    <property type="entry name" value="FluC"/>
    <property type="match status" value="1"/>
</dbReference>
<evidence type="ECO:0000256" key="9">
    <source>
        <dbReference type="ARBA" id="ARBA00049940"/>
    </source>
</evidence>
<keyword evidence="5 10" id="KW-0472">Membrane</keyword>
<keyword evidence="10" id="KW-0813">Transport</keyword>
<dbReference type="EMBL" id="JBHTBY010000013">
    <property type="protein sequence ID" value="MFC7322211.1"/>
    <property type="molecule type" value="Genomic_DNA"/>
</dbReference>
<dbReference type="Proteomes" id="UP001596494">
    <property type="component" value="Unassembled WGS sequence"/>
</dbReference>
<evidence type="ECO:0000256" key="7">
    <source>
        <dbReference type="ARBA" id="ARBA00035120"/>
    </source>
</evidence>
<comment type="function">
    <text evidence="9 10">Fluoride-specific ion channel. Important for reducing fluoride concentration in the cell, thus reducing its toxicity.</text>
</comment>
<name>A0ABW2K5W9_9BACI</name>
<keyword evidence="10" id="KW-0406">Ion transport</keyword>
<dbReference type="RefSeq" id="WP_289215943.1">
    <property type="nucleotide sequence ID" value="NZ_JAPVRC010000004.1"/>
</dbReference>
<keyword evidence="2 10" id="KW-1003">Cell membrane</keyword>
<feature type="transmembrane region" description="Helical" evidence="10">
    <location>
        <begin position="57"/>
        <end position="81"/>
    </location>
</feature>
<comment type="similarity">
    <text evidence="7 10">Belongs to the fluoride channel Fluc/FEX (TC 1.A.43) family.</text>
</comment>
<sequence>MMTLSVLLGGMIGAIMRFELSRLNRLRVLPWGTFIANATGGLLLGLLIRNEPMIPEWLWLLLGVGFCGSYTTFSTFSYEVIELIQKKYHAKAAFYMISSVVVTISGCYVIILF</sequence>
<comment type="activity regulation">
    <text evidence="10">Na(+) is not transported, but it plays an essential structural role and its presence is essential for fluoride channel function.</text>
</comment>
<evidence type="ECO:0000256" key="10">
    <source>
        <dbReference type="HAMAP-Rule" id="MF_00454"/>
    </source>
</evidence>
<dbReference type="PANTHER" id="PTHR28259:SF1">
    <property type="entry name" value="FLUORIDE EXPORT PROTEIN 1-RELATED"/>
    <property type="match status" value="1"/>
</dbReference>
<keyword evidence="6 10" id="KW-0407">Ion channel</keyword>
<dbReference type="NCBIfam" id="TIGR00494">
    <property type="entry name" value="crcB"/>
    <property type="match status" value="1"/>
</dbReference>
<organism evidence="11 12">
    <name type="scientific">Halobacillus campisalis</name>
    <dbReference type="NCBI Taxonomy" id="435909"/>
    <lineage>
        <taxon>Bacteria</taxon>
        <taxon>Bacillati</taxon>
        <taxon>Bacillota</taxon>
        <taxon>Bacilli</taxon>
        <taxon>Bacillales</taxon>
        <taxon>Bacillaceae</taxon>
        <taxon>Halobacillus</taxon>
    </lineage>
</organism>
<keyword evidence="10" id="KW-0479">Metal-binding</keyword>